<dbReference type="Pfam" id="PF00929">
    <property type="entry name" value="RNase_T"/>
    <property type="match status" value="1"/>
</dbReference>
<sequence length="192" mass="21262">MTGLQVGTDELVEIACIVTDFDLKPVDEGIDIIIRPTDAARAQMGEFVTKMHTDSGLIEELDSGTDAATAERQVIDYIRKHVPSSVRAPLAGNSVSTDKQFLQAQMPELVEVLHYRIIDVSSIKELTKRWYPRAYYCAPAKTGGHRALGDIQDSIRELQYYRKIIFRPDEPTTNDATTAAKSVSGSSAEDED</sequence>
<keyword evidence="4" id="KW-0269">Exonuclease</keyword>
<dbReference type="CDD" id="cd06135">
    <property type="entry name" value="Orn"/>
    <property type="match status" value="1"/>
</dbReference>
<keyword evidence="8" id="KW-1185">Reference proteome</keyword>
<dbReference type="PANTHER" id="PTHR11046">
    <property type="entry name" value="OLIGORIBONUCLEASE, MITOCHONDRIAL"/>
    <property type="match status" value="1"/>
</dbReference>
<accession>A0ABV5X332</accession>
<evidence type="ECO:0000256" key="1">
    <source>
        <dbReference type="ARBA" id="ARBA00009921"/>
    </source>
</evidence>
<dbReference type="SMART" id="SM00479">
    <property type="entry name" value="EXOIII"/>
    <property type="match status" value="1"/>
</dbReference>
<feature type="region of interest" description="Disordered" evidence="5">
    <location>
        <begin position="170"/>
        <end position="192"/>
    </location>
</feature>
<reference evidence="7 8" key="1">
    <citation type="submission" date="2024-09" db="EMBL/GenBank/DDBJ databases">
        <authorList>
            <person name="Sun Q."/>
            <person name="Mori K."/>
        </authorList>
    </citation>
    <scope>NUCLEOTIDE SEQUENCE [LARGE SCALE GENOMIC DNA]</scope>
    <source>
        <strain evidence="7 8">JCM 11683</strain>
    </source>
</reference>
<feature type="domain" description="Exonuclease" evidence="6">
    <location>
        <begin position="1"/>
        <end position="167"/>
    </location>
</feature>
<dbReference type="Proteomes" id="UP001589707">
    <property type="component" value="Unassembled WGS sequence"/>
</dbReference>
<dbReference type="PANTHER" id="PTHR11046:SF0">
    <property type="entry name" value="OLIGORIBONUCLEASE, MITOCHONDRIAL"/>
    <property type="match status" value="1"/>
</dbReference>
<name>A0ABV5X332_9MICO</name>
<dbReference type="RefSeq" id="WP_376840219.1">
    <property type="nucleotide sequence ID" value="NZ_JBHMAU010000052.1"/>
</dbReference>
<dbReference type="Gene3D" id="3.30.420.10">
    <property type="entry name" value="Ribonuclease H-like superfamily/Ribonuclease H"/>
    <property type="match status" value="1"/>
</dbReference>
<evidence type="ECO:0000256" key="4">
    <source>
        <dbReference type="ARBA" id="ARBA00022839"/>
    </source>
</evidence>
<keyword evidence="3 7" id="KW-0378">Hydrolase</keyword>
<comment type="similarity">
    <text evidence="1">Belongs to the oligoribonuclease family.</text>
</comment>
<dbReference type="InterPro" id="IPR036397">
    <property type="entry name" value="RNaseH_sf"/>
</dbReference>
<proteinExistence type="inferred from homology"/>
<evidence type="ECO:0000313" key="7">
    <source>
        <dbReference type="EMBL" id="MFB9776377.1"/>
    </source>
</evidence>
<protein>
    <submittedName>
        <fullName evidence="7">Oligoribonuclease</fullName>
        <ecNumber evidence="7">3.1.-.-</ecNumber>
    </submittedName>
</protein>
<feature type="compositionally biased region" description="Polar residues" evidence="5">
    <location>
        <begin position="171"/>
        <end position="192"/>
    </location>
</feature>
<dbReference type="InterPro" id="IPR012337">
    <property type="entry name" value="RNaseH-like_sf"/>
</dbReference>
<dbReference type="NCBIfam" id="NF003765">
    <property type="entry name" value="PRK05359.1"/>
    <property type="match status" value="1"/>
</dbReference>
<evidence type="ECO:0000256" key="3">
    <source>
        <dbReference type="ARBA" id="ARBA00022801"/>
    </source>
</evidence>
<dbReference type="GO" id="GO:0016787">
    <property type="term" value="F:hydrolase activity"/>
    <property type="evidence" value="ECO:0007669"/>
    <property type="project" value="UniProtKB-KW"/>
</dbReference>
<organism evidence="7 8">
    <name type="scientific">Brevibacterium otitidis</name>
    <dbReference type="NCBI Taxonomy" id="53364"/>
    <lineage>
        <taxon>Bacteria</taxon>
        <taxon>Bacillati</taxon>
        <taxon>Actinomycetota</taxon>
        <taxon>Actinomycetes</taxon>
        <taxon>Micrococcales</taxon>
        <taxon>Brevibacteriaceae</taxon>
        <taxon>Brevibacterium</taxon>
    </lineage>
</organism>
<comment type="caution">
    <text evidence="7">The sequence shown here is derived from an EMBL/GenBank/DDBJ whole genome shotgun (WGS) entry which is preliminary data.</text>
</comment>
<evidence type="ECO:0000259" key="6">
    <source>
        <dbReference type="SMART" id="SM00479"/>
    </source>
</evidence>
<evidence type="ECO:0000256" key="5">
    <source>
        <dbReference type="SAM" id="MobiDB-lite"/>
    </source>
</evidence>
<keyword evidence="2" id="KW-0540">Nuclease</keyword>
<dbReference type="InterPro" id="IPR013520">
    <property type="entry name" value="Ribonucl_H"/>
</dbReference>
<evidence type="ECO:0000313" key="8">
    <source>
        <dbReference type="Proteomes" id="UP001589707"/>
    </source>
</evidence>
<dbReference type="EC" id="3.1.-.-" evidence="7"/>
<evidence type="ECO:0000256" key="2">
    <source>
        <dbReference type="ARBA" id="ARBA00022722"/>
    </source>
</evidence>
<gene>
    <name evidence="7" type="primary">orn</name>
    <name evidence="7" type="ORF">ACFFN1_08165</name>
</gene>
<dbReference type="EMBL" id="JBHMAU010000052">
    <property type="protein sequence ID" value="MFB9776377.1"/>
    <property type="molecule type" value="Genomic_DNA"/>
</dbReference>
<dbReference type="InterPro" id="IPR022894">
    <property type="entry name" value="Oligoribonuclease"/>
</dbReference>
<dbReference type="SUPFAM" id="SSF53098">
    <property type="entry name" value="Ribonuclease H-like"/>
    <property type="match status" value="1"/>
</dbReference>